<organism evidence="1 2">
    <name type="scientific">Brassica rapa subsp. trilocularis</name>
    <dbReference type="NCBI Taxonomy" id="1813537"/>
    <lineage>
        <taxon>Eukaryota</taxon>
        <taxon>Viridiplantae</taxon>
        <taxon>Streptophyta</taxon>
        <taxon>Embryophyta</taxon>
        <taxon>Tracheophyta</taxon>
        <taxon>Spermatophyta</taxon>
        <taxon>Magnoliopsida</taxon>
        <taxon>eudicotyledons</taxon>
        <taxon>Gunneridae</taxon>
        <taxon>Pentapetalae</taxon>
        <taxon>rosids</taxon>
        <taxon>malvids</taxon>
        <taxon>Brassicales</taxon>
        <taxon>Brassicaceae</taxon>
        <taxon>Brassiceae</taxon>
        <taxon>Brassica</taxon>
    </lineage>
</organism>
<dbReference type="Proteomes" id="UP000823674">
    <property type="component" value="Chromosome A08"/>
</dbReference>
<sequence length="135" mass="15488">MFSDLKSGRASQSVVMQTLIKDHGVYMLLLDEKATFLQGNITFRRLNTFKHFLKEGSAYQLNGNIIVQFRKKKIILQAKREKKASCSENSLSENERSMKITRTAKTANMKKSIQKTEEAYIAKVEQLAKLKTKAR</sequence>
<proteinExistence type="predicted"/>
<protein>
    <submittedName>
        <fullName evidence="1">Uncharacterized protein</fullName>
    </submittedName>
</protein>
<reference evidence="1 2" key="1">
    <citation type="submission" date="2021-03" db="EMBL/GenBank/DDBJ databases">
        <authorList>
            <person name="King G.J."/>
            <person name="Bancroft I."/>
            <person name="Baten A."/>
            <person name="Bloomfield J."/>
            <person name="Borpatragohain P."/>
            <person name="He Z."/>
            <person name="Irish N."/>
            <person name="Irwin J."/>
            <person name="Liu K."/>
            <person name="Mauleon R.P."/>
            <person name="Moore J."/>
            <person name="Morris R."/>
            <person name="Ostergaard L."/>
            <person name="Wang B."/>
            <person name="Wells R."/>
        </authorList>
    </citation>
    <scope>NUCLEOTIDE SEQUENCE [LARGE SCALE GENOMIC DNA]</scope>
    <source>
        <strain evidence="1">R-o-18</strain>
        <tissue evidence="1">Leaf</tissue>
    </source>
</reference>
<name>A0ABQ7LTS2_BRACM</name>
<dbReference type="EMBL" id="JADBGQ010000007">
    <property type="protein sequence ID" value="KAG5389023.1"/>
    <property type="molecule type" value="Genomic_DNA"/>
</dbReference>
<comment type="caution">
    <text evidence="1">The sequence shown here is derived from an EMBL/GenBank/DDBJ whole genome shotgun (WGS) entry which is preliminary data.</text>
</comment>
<gene>
    <name evidence="1" type="primary">A08g506100.1_BraROA</name>
    <name evidence="1" type="ORF">IGI04_030564</name>
</gene>
<accession>A0ABQ7LTS2</accession>
<keyword evidence="2" id="KW-1185">Reference proteome</keyword>
<evidence type="ECO:0000313" key="2">
    <source>
        <dbReference type="Proteomes" id="UP000823674"/>
    </source>
</evidence>
<evidence type="ECO:0000313" key="1">
    <source>
        <dbReference type="EMBL" id="KAG5389023.1"/>
    </source>
</evidence>